<sequence>MKLPHHAVNSRETTVRIKPIALLAAVGLAIGAFAPAALAAPKSFTAAQVAKHASAASCWTIVGSSVYDMTRYVARHPGGPTVIKALCGRDGSAMFSGQHAGDRAAARVLASYRIGALRTTTAAGSATAVPAPTASTGSSASSSAAITAATVALHNSAADCWTTISGRVYDVTAYIARHPGGSARILSLCGIDGSAAFAGQHAGDSTAMAALAPFAVGTDGTAPAGSSPAAKAPSTGTHVDDDSDDDGDDDRHGHGHDDE</sequence>
<feature type="compositionally biased region" description="Basic and acidic residues" evidence="5">
    <location>
        <begin position="249"/>
        <end position="259"/>
    </location>
</feature>
<keyword evidence="2" id="KW-0479">Metal-binding</keyword>
<feature type="region of interest" description="Disordered" evidence="5">
    <location>
        <begin position="217"/>
        <end position="259"/>
    </location>
</feature>
<feature type="compositionally biased region" description="Low complexity" evidence="5">
    <location>
        <begin position="220"/>
        <end position="237"/>
    </location>
</feature>
<evidence type="ECO:0000256" key="3">
    <source>
        <dbReference type="ARBA" id="ARBA00023004"/>
    </source>
</evidence>
<dbReference type="InterPro" id="IPR018506">
    <property type="entry name" value="Cyt_B5_heme-BS"/>
</dbReference>
<evidence type="ECO:0000256" key="1">
    <source>
        <dbReference type="ARBA" id="ARBA00022617"/>
    </source>
</evidence>
<dbReference type="GO" id="GO:0046872">
    <property type="term" value="F:metal ion binding"/>
    <property type="evidence" value="ECO:0007669"/>
    <property type="project" value="UniProtKB-KW"/>
</dbReference>
<comment type="similarity">
    <text evidence="4">Belongs to the cytochrome b5 family.</text>
</comment>
<gene>
    <name evidence="7" type="ORF">UFOPK3402_00501</name>
</gene>
<organism evidence="7">
    <name type="scientific">freshwater metagenome</name>
    <dbReference type="NCBI Taxonomy" id="449393"/>
    <lineage>
        <taxon>unclassified sequences</taxon>
        <taxon>metagenomes</taxon>
        <taxon>ecological metagenomes</taxon>
    </lineage>
</organism>
<dbReference type="PROSITE" id="PS00191">
    <property type="entry name" value="CYTOCHROME_B5_1"/>
    <property type="match status" value="2"/>
</dbReference>
<dbReference type="PROSITE" id="PS50255">
    <property type="entry name" value="CYTOCHROME_B5_2"/>
    <property type="match status" value="2"/>
</dbReference>
<dbReference type="InterPro" id="IPR050668">
    <property type="entry name" value="Cytochrome_b5"/>
</dbReference>
<dbReference type="SMART" id="SM01117">
    <property type="entry name" value="Cyt-b5"/>
    <property type="match status" value="2"/>
</dbReference>
<dbReference type="InterPro" id="IPR001199">
    <property type="entry name" value="Cyt_B5-like_heme/steroid-bd"/>
</dbReference>
<dbReference type="Pfam" id="PF00173">
    <property type="entry name" value="Cyt-b5"/>
    <property type="match status" value="2"/>
</dbReference>
<evidence type="ECO:0000256" key="5">
    <source>
        <dbReference type="SAM" id="MobiDB-lite"/>
    </source>
</evidence>
<dbReference type="Gene3D" id="3.10.120.10">
    <property type="entry name" value="Cytochrome b5-like heme/steroid binding domain"/>
    <property type="match status" value="2"/>
</dbReference>
<dbReference type="EMBL" id="CAFBLS010000042">
    <property type="protein sequence ID" value="CAB4866966.1"/>
    <property type="molecule type" value="Genomic_DNA"/>
</dbReference>
<evidence type="ECO:0000313" key="7">
    <source>
        <dbReference type="EMBL" id="CAB4866966.1"/>
    </source>
</evidence>
<dbReference type="GO" id="GO:0020037">
    <property type="term" value="F:heme binding"/>
    <property type="evidence" value="ECO:0007669"/>
    <property type="project" value="InterPro"/>
</dbReference>
<feature type="domain" description="Cytochrome b5 heme-binding" evidence="6">
    <location>
        <begin position="41"/>
        <end position="118"/>
    </location>
</feature>
<dbReference type="PANTHER" id="PTHR19359">
    <property type="entry name" value="CYTOCHROME B5"/>
    <property type="match status" value="1"/>
</dbReference>
<keyword evidence="3" id="KW-0408">Iron</keyword>
<dbReference type="PANTHER" id="PTHR19359:SF95">
    <property type="entry name" value="CYTOCHROME B5 TYPE B"/>
    <property type="match status" value="1"/>
</dbReference>
<evidence type="ECO:0000256" key="4">
    <source>
        <dbReference type="ARBA" id="ARBA00038168"/>
    </source>
</evidence>
<dbReference type="PRINTS" id="PR00363">
    <property type="entry name" value="CYTOCHROMEB5"/>
</dbReference>
<evidence type="ECO:0000259" key="6">
    <source>
        <dbReference type="PROSITE" id="PS50255"/>
    </source>
</evidence>
<feature type="domain" description="Cytochrome b5 heme-binding" evidence="6">
    <location>
        <begin position="143"/>
        <end position="220"/>
    </location>
</feature>
<keyword evidence="1" id="KW-0349">Heme</keyword>
<accession>A0A6J7D8U5</accession>
<protein>
    <submittedName>
        <fullName evidence="7">Unannotated protein</fullName>
    </submittedName>
</protein>
<proteinExistence type="inferred from homology"/>
<dbReference type="GO" id="GO:0016020">
    <property type="term" value="C:membrane"/>
    <property type="evidence" value="ECO:0007669"/>
    <property type="project" value="TreeGrafter"/>
</dbReference>
<dbReference type="AlphaFoldDB" id="A0A6J7D8U5"/>
<dbReference type="InterPro" id="IPR036400">
    <property type="entry name" value="Cyt_B5-like_heme/steroid_sf"/>
</dbReference>
<name>A0A6J7D8U5_9ZZZZ</name>
<reference evidence="7" key="1">
    <citation type="submission" date="2020-05" db="EMBL/GenBank/DDBJ databases">
        <authorList>
            <person name="Chiriac C."/>
            <person name="Salcher M."/>
            <person name="Ghai R."/>
            <person name="Kavagutti S V."/>
        </authorList>
    </citation>
    <scope>NUCLEOTIDE SEQUENCE</scope>
</reference>
<evidence type="ECO:0000256" key="2">
    <source>
        <dbReference type="ARBA" id="ARBA00022723"/>
    </source>
</evidence>
<dbReference type="SUPFAM" id="SSF55856">
    <property type="entry name" value="Cytochrome b5-like heme/steroid binding domain"/>
    <property type="match status" value="2"/>
</dbReference>